<sequence length="77" mass="8354">MALSDNAIPFLTVLFLISLIIIVSIHPAFQKTSSSGLGAKDVLAHCQRNSYKQSASVYAGLSARDCKGPKIVKYRQD</sequence>
<name>A0A8A0XXF6_9CLOS</name>
<evidence type="ECO:0000256" key="1">
    <source>
        <dbReference type="SAM" id="Phobius"/>
    </source>
</evidence>
<keyword evidence="1" id="KW-1133">Transmembrane helix</keyword>
<keyword evidence="1" id="KW-0472">Membrane</keyword>
<evidence type="ECO:0000313" key="2">
    <source>
        <dbReference type="EMBL" id="QSQ86323.1"/>
    </source>
</evidence>
<organism evidence="2">
    <name type="scientific">Fig closterovirus 2</name>
    <dbReference type="NCBI Taxonomy" id="2809011"/>
    <lineage>
        <taxon>Viruses</taxon>
        <taxon>Riboviria</taxon>
        <taxon>Orthornavirae</taxon>
        <taxon>Kitrinoviricota</taxon>
        <taxon>Alsuviricetes</taxon>
        <taxon>Martellivirales</taxon>
        <taxon>Closteroviridae</taxon>
        <taxon>Closterovirus</taxon>
    </lineage>
</organism>
<keyword evidence="1" id="KW-0812">Transmembrane</keyword>
<feature type="transmembrane region" description="Helical" evidence="1">
    <location>
        <begin position="6"/>
        <end position="25"/>
    </location>
</feature>
<reference evidence="2" key="1">
    <citation type="submission" date="2021-01" db="EMBL/GenBank/DDBJ databases">
        <title>Figuring out RNA genome size: A New Fig closterovirus with the largest plant RNA virus sequence.</title>
        <authorList>
            <person name="Debat H."/>
            <person name="Bejerman N."/>
        </authorList>
    </citation>
    <scope>NUCLEOTIDE SEQUENCE</scope>
    <source>
        <strain evidence="2">Figclos</strain>
    </source>
</reference>
<proteinExistence type="predicted"/>
<accession>A0A8A0XXF6</accession>
<dbReference type="EMBL" id="MW489856">
    <property type="protein sequence ID" value="QSQ86323.1"/>
    <property type="molecule type" value="Genomic_RNA"/>
</dbReference>
<protein>
    <submittedName>
        <fullName evidence="2">p8</fullName>
    </submittedName>
</protein>